<dbReference type="InterPro" id="IPR002577">
    <property type="entry name" value="HTH_HxlR"/>
</dbReference>
<accession>A0A8J3N8F6</accession>
<protein>
    <submittedName>
        <fullName evidence="5">Transcriptional regulator</fullName>
    </submittedName>
</protein>
<dbReference type="PANTHER" id="PTHR33204:SF18">
    <property type="entry name" value="TRANSCRIPTIONAL REGULATORY PROTEIN"/>
    <property type="match status" value="1"/>
</dbReference>
<dbReference type="Gene3D" id="1.10.10.10">
    <property type="entry name" value="Winged helix-like DNA-binding domain superfamily/Winged helix DNA-binding domain"/>
    <property type="match status" value="1"/>
</dbReference>
<dbReference type="RefSeq" id="WP_220210117.1">
    <property type="nucleotide sequence ID" value="NZ_BNJK01000002.1"/>
</dbReference>
<feature type="domain" description="HTH hxlR-type" evidence="4">
    <location>
        <begin position="18"/>
        <end position="116"/>
    </location>
</feature>
<dbReference type="InterPro" id="IPR036388">
    <property type="entry name" value="WH-like_DNA-bd_sf"/>
</dbReference>
<organism evidence="5 6">
    <name type="scientific">Reticulibacter mediterranei</name>
    <dbReference type="NCBI Taxonomy" id="2778369"/>
    <lineage>
        <taxon>Bacteria</taxon>
        <taxon>Bacillati</taxon>
        <taxon>Chloroflexota</taxon>
        <taxon>Ktedonobacteria</taxon>
        <taxon>Ktedonobacterales</taxon>
        <taxon>Reticulibacteraceae</taxon>
        <taxon>Reticulibacter</taxon>
    </lineage>
</organism>
<dbReference type="InterPro" id="IPR011991">
    <property type="entry name" value="ArsR-like_HTH"/>
</dbReference>
<dbReference type="PANTHER" id="PTHR33204">
    <property type="entry name" value="TRANSCRIPTIONAL REGULATOR, MARR FAMILY"/>
    <property type="match status" value="1"/>
</dbReference>
<keyword evidence="3" id="KW-0804">Transcription</keyword>
<comment type="caution">
    <text evidence="5">The sequence shown here is derived from an EMBL/GenBank/DDBJ whole genome shotgun (WGS) entry which is preliminary data.</text>
</comment>
<evidence type="ECO:0000256" key="1">
    <source>
        <dbReference type="ARBA" id="ARBA00023015"/>
    </source>
</evidence>
<proteinExistence type="predicted"/>
<keyword evidence="1" id="KW-0805">Transcription regulation</keyword>
<dbReference type="PROSITE" id="PS51118">
    <property type="entry name" value="HTH_HXLR"/>
    <property type="match status" value="1"/>
</dbReference>
<dbReference type="CDD" id="cd00090">
    <property type="entry name" value="HTH_ARSR"/>
    <property type="match status" value="1"/>
</dbReference>
<evidence type="ECO:0000313" key="5">
    <source>
        <dbReference type="EMBL" id="GHO99475.1"/>
    </source>
</evidence>
<dbReference type="AlphaFoldDB" id="A0A8J3N8F6"/>
<evidence type="ECO:0000313" key="6">
    <source>
        <dbReference type="Proteomes" id="UP000597444"/>
    </source>
</evidence>
<name>A0A8J3N8F6_9CHLR</name>
<keyword evidence="2" id="KW-0238">DNA-binding</keyword>
<dbReference type="EMBL" id="BNJK01000002">
    <property type="protein sequence ID" value="GHO99475.1"/>
    <property type="molecule type" value="Genomic_DNA"/>
</dbReference>
<dbReference type="InterPro" id="IPR036390">
    <property type="entry name" value="WH_DNA-bd_sf"/>
</dbReference>
<dbReference type="Proteomes" id="UP000597444">
    <property type="component" value="Unassembled WGS sequence"/>
</dbReference>
<keyword evidence="6" id="KW-1185">Reference proteome</keyword>
<evidence type="ECO:0000259" key="4">
    <source>
        <dbReference type="PROSITE" id="PS51118"/>
    </source>
</evidence>
<evidence type="ECO:0000256" key="2">
    <source>
        <dbReference type="ARBA" id="ARBA00023125"/>
    </source>
</evidence>
<evidence type="ECO:0000256" key="3">
    <source>
        <dbReference type="ARBA" id="ARBA00023163"/>
    </source>
</evidence>
<reference evidence="5" key="1">
    <citation type="submission" date="2020-10" db="EMBL/GenBank/DDBJ databases">
        <title>Taxonomic study of unclassified bacteria belonging to the class Ktedonobacteria.</title>
        <authorList>
            <person name="Yabe S."/>
            <person name="Wang C.M."/>
            <person name="Zheng Y."/>
            <person name="Sakai Y."/>
            <person name="Cavaletti L."/>
            <person name="Monciardini P."/>
            <person name="Donadio S."/>
        </authorList>
    </citation>
    <scope>NUCLEOTIDE SEQUENCE</scope>
    <source>
        <strain evidence="5">ID150040</strain>
    </source>
</reference>
<gene>
    <name evidence="5" type="ORF">KSF_095230</name>
</gene>
<dbReference type="GO" id="GO:0003677">
    <property type="term" value="F:DNA binding"/>
    <property type="evidence" value="ECO:0007669"/>
    <property type="project" value="UniProtKB-KW"/>
</dbReference>
<dbReference type="SUPFAM" id="SSF46785">
    <property type="entry name" value="Winged helix' DNA-binding domain"/>
    <property type="match status" value="1"/>
</dbReference>
<sequence length="134" mass="15511">METSRSITQKIENEGTMCPSFQALDMVMDKWTPKVLFLLQDGPMHYMQLKRQVGGSTQKMVTQTLRKLEKEGLVTRTVYPTSPPTVEYALTPLGEMLQSAFQELLQWARIYTAQFQSMRENDSEANKEEDFHKN</sequence>
<dbReference type="Pfam" id="PF01638">
    <property type="entry name" value="HxlR"/>
    <property type="match status" value="1"/>
</dbReference>